<dbReference type="GO" id="GO:0016878">
    <property type="term" value="F:acid-thiol ligase activity"/>
    <property type="evidence" value="ECO:0007669"/>
    <property type="project" value="UniProtKB-ARBA"/>
</dbReference>
<dbReference type="InterPro" id="IPR000873">
    <property type="entry name" value="AMP-dep_synth/lig_dom"/>
</dbReference>
<dbReference type="Gene3D" id="3.30.300.30">
    <property type="match status" value="1"/>
</dbReference>
<dbReference type="Pfam" id="PF00501">
    <property type="entry name" value="AMP-binding"/>
    <property type="match status" value="1"/>
</dbReference>
<feature type="domain" description="AMP-dependent synthetase/ligase" evidence="1">
    <location>
        <begin position="23"/>
        <end position="365"/>
    </location>
</feature>
<dbReference type="RefSeq" id="WP_188761463.1">
    <property type="nucleotide sequence ID" value="NZ_BMJM01000002.1"/>
</dbReference>
<gene>
    <name evidence="3" type="ORF">GCM10011529_06010</name>
</gene>
<evidence type="ECO:0000313" key="4">
    <source>
        <dbReference type="Proteomes" id="UP000635071"/>
    </source>
</evidence>
<feature type="domain" description="AMP-binding enzyme C-terminal" evidence="2">
    <location>
        <begin position="422"/>
        <end position="494"/>
    </location>
</feature>
<sequence>MNTKIAAYVARPCGNFADLVALQARAAPDRIAIICDGEQIDYAGLNARADCIAASLQRDGVVSGGVVAICAASSIDYAAIFIATLRAGAAIAPLSPSATPAQLAAMIADSTPSYLFVDAAAAAHLAAVDGLAFITLGAAFDAWLAPPGTTPTPVEVTAEQAFNIIYSSGTTGTPKGIVQSFAMRWPHNHLGDPPGYGPGVVAVISTPLYSNTTLVSFLPTLAGGGTMVLMPRFDAREFLVLSERHHANIAMLVPVQYRRILDVSDFDAFDLSSYRMKYATSAPFSAELKAEVLQRWPGGLVEYYGMTEGGGSCMLVAHEHPDKLHTVGRPMDGHEMLVIDADGNAAPPGVPGEVVGRSRSMMNGYRNQPEKSAEAEWFDPAGVRYIRTGDIASVDAQGFFTLIGRAKDMIISGGINLYPIDLESVLNEHPAVIESAVVGVASREWGETPVAFVTMRTPLEAEALRSWANQRLGKMQRISAVQIVDELPRNAIGKIVKRALQDRYAAEQTV</sequence>
<name>A0A917E4B4_9SPHN</name>
<evidence type="ECO:0000313" key="3">
    <source>
        <dbReference type="EMBL" id="GGE02388.1"/>
    </source>
</evidence>
<dbReference type="InterPro" id="IPR020845">
    <property type="entry name" value="AMP-binding_CS"/>
</dbReference>
<dbReference type="Proteomes" id="UP000635071">
    <property type="component" value="Unassembled WGS sequence"/>
</dbReference>
<keyword evidence="4" id="KW-1185">Reference proteome</keyword>
<dbReference type="AlphaFoldDB" id="A0A917E4B4"/>
<reference evidence="3" key="1">
    <citation type="journal article" date="2014" name="Int. J. Syst. Evol. Microbiol.">
        <title>Complete genome sequence of Corynebacterium casei LMG S-19264T (=DSM 44701T), isolated from a smear-ripened cheese.</title>
        <authorList>
            <consortium name="US DOE Joint Genome Institute (JGI-PGF)"/>
            <person name="Walter F."/>
            <person name="Albersmeier A."/>
            <person name="Kalinowski J."/>
            <person name="Ruckert C."/>
        </authorList>
    </citation>
    <scope>NUCLEOTIDE SEQUENCE</scope>
    <source>
        <strain evidence="3">CGMCC 1.15519</strain>
    </source>
</reference>
<reference evidence="3" key="2">
    <citation type="submission" date="2020-09" db="EMBL/GenBank/DDBJ databases">
        <authorList>
            <person name="Sun Q."/>
            <person name="Zhou Y."/>
        </authorList>
    </citation>
    <scope>NUCLEOTIDE SEQUENCE</scope>
    <source>
        <strain evidence="3">CGMCC 1.15519</strain>
    </source>
</reference>
<protein>
    <submittedName>
        <fullName evidence="3">4-coumarate--CoA ligase</fullName>
    </submittedName>
</protein>
<dbReference type="PROSITE" id="PS00455">
    <property type="entry name" value="AMP_BINDING"/>
    <property type="match status" value="1"/>
</dbReference>
<dbReference type="PANTHER" id="PTHR43767">
    <property type="entry name" value="LONG-CHAIN-FATTY-ACID--COA LIGASE"/>
    <property type="match status" value="1"/>
</dbReference>
<dbReference type="EMBL" id="BMJM01000002">
    <property type="protein sequence ID" value="GGE02388.1"/>
    <property type="molecule type" value="Genomic_DNA"/>
</dbReference>
<accession>A0A917E4B4</accession>
<dbReference type="InterPro" id="IPR050237">
    <property type="entry name" value="ATP-dep_AMP-bd_enzyme"/>
</dbReference>
<dbReference type="InterPro" id="IPR045851">
    <property type="entry name" value="AMP-bd_C_sf"/>
</dbReference>
<proteinExistence type="predicted"/>
<dbReference type="Gene3D" id="3.40.50.12780">
    <property type="entry name" value="N-terminal domain of ligase-like"/>
    <property type="match status" value="1"/>
</dbReference>
<keyword evidence="3" id="KW-0436">Ligase</keyword>
<evidence type="ECO:0000259" key="2">
    <source>
        <dbReference type="Pfam" id="PF13193"/>
    </source>
</evidence>
<comment type="caution">
    <text evidence="3">The sequence shown here is derived from an EMBL/GenBank/DDBJ whole genome shotgun (WGS) entry which is preliminary data.</text>
</comment>
<evidence type="ECO:0000259" key="1">
    <source>
        <dbReference type="Pfam" id="PF00501"/>
    </source>
</evidence>
<dbReference type="Pfam" id="PF13193">
    <property type="entry name" value="AMP-binding_C"/>
    <property type="match status" value="1"/>
</dbReference>
<organism evidence="3 4">
    <name type="scientific">Sandarakinorhabdus glacialis</name>
    <dbReference type="NCBI Taxonomy" id="1614636"/>
    <lineage>
        <taxon>Bacteria</taxon>
        <taxon>Pseudomonadati</taxon>
        <taxon>Pseudomonadota</taxon>
        <taxon>Alphaproteobacteria</taxon>
        <taxon>Sphingomonadales</taxon>
        <taxon>Sphingosinicellaceae</taxon>
        <taxon>Sandarakinorhabdus</taxon>
    </lineage>
</organism>
<dbReference type="SUPFAM" id="SSF56801">
    <property type="entry name" value="Acetyl-CoA synthetase-like"/>
    <property type="match status" value="1"/>
</dbReference>
<dbReference type="PANTHER" id="PTHR43767:SF1">
    <property type="entry name" value="NONRIBOSOMAL PEPTIDE SYNTHASE PES1 (EUROFUNG)-RELATED"/>
    <property type="match status" value="1"/>
</dbReference>
<dbReference type="InterPro" id="IPR042099">
    <property type="entry name" value="ANL_N_sf"/>
</dbReference>
<dbReference type="InterPro" id="IPR025110">
    <property type="entry name" value="AMP-bd_C"/>
</dbReference>